<evidence type="ECO:0000256" key="2">
    <source>
        <dbReference type="ARBA" id="ARBA00009765"/>
    </source>
</evidence>
<protein>
    <submittedName>
        <fullName evidence="10">Uncharacterized protein</fullName>
    </submittedName>
</protein>
<feature type="transmembrane region" description="Helical" evidence="9">
    <location>
        <begin position="361"/>
        <end position="382"/>
    </location>
</feature>
<evidence type="ECO:0000313" key="10">
    <source>
        <dbReference type="EMBL" id="EME46928.1"/>
    </source>
</evidence>
<dbReference type="EMBL" id="KB446537">
    <property type="protein sequence ID" value="EME46928.1"/>
    <property type="molecule type" value="Genomic_DNA"/>
</dbReference>
<dbReference type="Pfam" id="PF01544">
    <property type="entry name" value="CorA"/>
    <property type="match status" value="1"/>
</dbReference>
<dbReference type="GO" id="GO:0015095">
    <property type="term" value="F:magnesium ion transmembrane transporter activity"/>
    <property type="evidence" value="ECO:0007669"/>
    <property type="project" value="TreeGrafter"/>
</dbReference>
<reference evidence="11" key="1">
    <citation type="journal article" date="2012" name="PLoS Genet.">
        <title>The genomes of the fungal plant pathogens Cladosporium fulvum and Dothistroma septosporum reveal adaptation to different hosts and lifestyles but also signatures of common ancestry.</title>
        <authorList>
            <person name="de Wit P.J.G.M."/>
            <person name="van der Burgt A."/>
            <person name="Oekmen B."/>
            <person name="Stergiopoulos I."/>
            <person name="Abd-Elsalam K.A."/>
            <person name="Aerts A.L."/>
            <person name="Bahkali A.H."/>
            <person name="Beenen H.G."/>
            <person name="Chettri P."/>
            <person name="Cox M.P."/>
            <person name="Datema E."/>
            <person name="de Vries R.P."/>
            <person name="Dhillon B."/>
            <person name="Ganley A.R."/>
            <person name="Griffiths S.A."/>
            <person name="Guo Y."/>
            <person name="Hamelin R.C."/>
            <person name="Henrissat B."/>
            <person name="Kabir M.S."/>
            <person name="Jashni M.K."/>
            <person name="Kema G."/>
            <person name="Klaubauf S."/>
            <person name="Lapidus A."/>
            <person name="Levasseur A."/>
            <person name="Lindquist E."/>
            <person name="Mehrabi R."/>
            <person name="Ohm R.A."/>
            <person name="Owen T.J."/>
            <person name="Salamov A."/>
            <person name="Schwelm A."/>
            <person name="Schijlen E."/>
            <person name="Sun H."/>
            <person name="van den Burg H.A."/>
            <person name="van Ham R.C.H.J."/>
            <person name="Zhang S."/>
            <person name="Goodwin S.B."/>
            <person name="Grigoriev I.V."/>
            <person name="Collemare J."/>
            <person name="Bradshaw R.E."/>
        </authorList>
    </citation>
    <scope>NUCLEOTIDE SEQUENCE [LARGE SCALE GENOMIC DNA]</scope>
    <source>
        <strain evidence="11">NZE10 / CBS 128990</strain>
    </source>
</reference>
<evidence type="ECO:0000256" key="8">
    <source>
        <dbReference type="SAM" id="MobiDB-lite"/>
    </source>
</evidence>
<evidence type="ECO:0000256" key="7">
    <source>
        <dbReference type="ARBA" id="ARBA00023136"/>
    </source>
</evidence>
<dbReference type="GO" id="GO:0005886">
    <property type="term" value="C:plasma membrane"/>
    <property type="evidence" value="ECO:0007669"/>
    <property type="project" value="UniProtKB-SubCell"/>
</dbReference>
<gene>
    <name evidence="10" type="ORF">DOTSEDRAFT_126569</name>
</gene>
<keyword evidence="4" id="KW-1003">Cell membrane</keyword>
<reference evidence="10 11" key="2">
    <citation type="journal article" date="2012" name="PLoS Pathog.">
        <title>Diverse lifestyles and strategies of plant pathogenesis encoded in the genomes of eighteen Dothideomycetes fungi.</title>
        <authorList>
            <person name="Ohm R.A."/>
            <person name="Feau N."/>
            <person name="Henrissat B."/>
            <person name="Schoch C.L."/>
            <person name="Horwitz B.A."/>
            <person name="Barry K.W."/>
            <person name="Condon B.J."/>
            <person name="Copeland A.C."/>
            <person name="Dhillon B."/>
            <person name="Glaser F."/>
            <person name="Hesse C.N."/>
            <person name="Kosti I."/>
            <person name="LaButti K."/>
            <person name="Lindquist E.A."/>
            <person name="Lucas S."/>
            <person name="Salamov A.A."/>
            <person name="Bradshaw R.E."/>
            <person name="Ciuffetti L."/>
            <person name="Hamelin R.C."/>
            <person name="Kema G.H.J."/>
            <person name="Lawrence C."/>
            <person name="Scott J.A."/>
            <person name="Spatafora J.W."/>
            <person name="Turgeon B.G."/>
            <person name="de Wit P.J.G.M."/>
            <person name="Zhong S."/>
            <person name="Goodwin S.B."/>
            <person name="Grigoriev I.V."/>
        </authorList>
    </citation>
    <scope>NUCLEOTIDE SEQUENCE [LARGE SCALE GENOMIC DNA]</scope>
    <source>
        <strain evidence="11">NZE10 / CBS 128990</strain>
    </source>
</reference>
<dbReference type="PANTHER" id="PTHR46494:SF1">
    <property type="entry name" value="CORA FAMILY METAL ION TRANSPORTER (EUROFUNG)"/>
    <property type="match status" value="1"/>
</dbReference>
<dbReference type="SUPFAM" id="SSF143865">
    <property type="entry name" value="CorA soluble domain-like"/>
    <property type="match status" value="1"/>
</dbReference>
<dbReference type="OrthoDB" id="165352at2759"/>
<keyword evidence="6 9" id="KW-1133">Transmembrane helix</keyword>
<dbReference type="GO" id="GO:0015087">
    <property type="term" value="F:cobalt ion transmembrane transporter activity"/>
    <property type="evidence" value="ECO:0007669"/>
    <property type="project" value="TreeGrafter"/>
</dbReference>
<feature type="region of interest" description="Disordered" evidence="8">
    <location>
        <begin position="1"/>
        <end position="25"/>
    </location>
</feature>
<evidence type="ECO:0000256" key="6">
    <source>
        <dbReference type="ARBA" id="ARBA00022989"/>
    </source>
</evidence>
<name>N1PVF9_DOTSN</name>
<dbReference type="SUPFAM" id="SSF144083">
    <property type="entry name" value="Magnesium transport protein CorA, transmembrane region"/>
    <property type="match status" value="1"/>
</dbReference>
<evidence type="ECO:0000256" key="4">
    <source>
        <dbReference type="ARBA" id="ARBA00022475"/>
    </source>
</evidence>
<dbReference type="OMA" id="HCIIITE"/>
<keyword evidence="7 9" id="KW-0472">Membrane</keyword>
<dbReference type="Gene3D" id="1.20.58.340">
    <property type="entry name" value="Magnesium transport protein CorA, transmembrane region"/>
    <property type="match status" value="2"/>
</dbReference>
<dbReference type="PANTHER" id="PTHR46494">
    <property type="entry name" value="CORA FAMILY METAL ION TRANSPORTER (EUROFUNG)"/>
    <property type="match status" value="1"/>
</dbReference>
<feature type="compositionally biased region" description="Basic and acidic residues" evidence="8">
    <location>
        <begin position="12"/>
        <end position="21"/>
    </location>
</feature>
<sequence>MPAIGAEPGIDDNYRPPDATDHPTNNESVIRIIDYSDKQFEQHELSSSSLKDFLDLNKKPEWAACRWIYINGLDLDVVRNVGNSKGLHPLAVEDVMDPSTPTKVDWYDDHCFLELNMAKLITLDSRSQTFSRHVRSGLSVRDRYGIQRKSKWRVLLPDKFAMSVEQVSMFLTADDTVITIFEHSGDDILNPILARLQSTKTVIRSSNDPSMLVQAVIDAVVDTALPIGRAVGEAFDDLELAVLTAPHMEQSKRLHTLRSGLTLLAEHTISLSGLVRSLSDHRAVVDLPKTTAQGPKQNAVSSQLATSVQISPLTQVYLHDVQDHVTALSDSTRMSIRSAENLTALIFNTITASQNESVRKLTLVSSFFLPLTFLTGYMGMNFETMPVVNEHSDAYFWLIATPVMLTTLILLVPRGTWSEPFRRLRRWRARRKSSG</sequence>
<evidence type="ECO:0000256" key="9">
    <source>
        <dbReference type="SAM" id="Phobius"/>
    </source>
</evidence>
<evidence type="ECO:0000313" key="11">
    <source>
        <dbReference type="Proteomes" id="UP000016933"/>
    </source>
</evidence>
<dbReference type="Proteomes" id="UP000016933">
    <property type="component" value="Unassembled WGS sequence"/>
</dbReference>
<dbReference type="HOGENOM" id="CLU_015119_2_0_1"/>
<dbReference type="GO" id="GO:0000287">
    <property type="term" value="F:magnesium ion binding"/>
    <property type="evidence" value="ECO:0007669"/>
    <property type="project" value="TreeGrafter"/>
</dbReference>
<organism evidence="10 11">
    <name type="scientific">Dothistroma septosporum (strain NZE10 / CBS 128990)</name>
    <name type="common">Red band needle blight fungus</name>
    <name type="synonym">Mycosphaerella pini</name>
    <dbReference type="NCBI Taxonomy" id="675120"/>
    <lineage>
        <taxon>Eukaryota</taxon>
        <taxon>Fungi</taxon>
        <taxon>Dikarya</taxon>
        <taxon>Ascomycota</taxon>
        <taxon>Pezizomycotina</taxon>
        <taxon>Dothideomycetes</taxon>
        <taxon>Dothideomycetidae</taxon>
        <taxon>Mycosphaerellales</taxon>
        <taxon>Mycosphaerellaceae</taxon>
        <taxon>Dothistroma</taxon>
    </lineage>
</organism>
<comment type="similarity">
    <text evidence="2">Belongs to the CorA metal ion transporter (MIT) (TC 1.A.35) family.</text>
</comment>
<dbReference type="eggNOG" id="ENOG502QVFZ">
    <property type="taxonomic scope" value="Eukaryota"/>
</dbReference>
<dbReference type="STRING" id="675120.N1PVF9"/>
<feature type="transmembrane region" description="Helical" evidence="9">
    <location>
        <begin position="394"/>
        <end position="413"/>
    </location>
</feature>
<keyword evidence="5 9" id="KW-0812">Transmembrane</keyword>
<evidence type="ECO:0000256" key="5">
    <source>
        <dbReference type="ARBA" id="ARBA00022692"/>
    </source>
</evidence>
<dbReference type="AlphaFoldDB" id="N1PVF9"/>
<dbReference type="InterPro" id="IPR045863">
    <property type="entry name" value="CorA_TM1_TM2"/>
</dbReference>
<evidence type="ECO:0000256" key="3">
    <source>
        <dbReference type="ARBA" id="ARBA00022448"/>
    </source>
</evidence>
<comment type="subcellular location">
    <subcellularLocation>
        <location evidence="1">Cell membrane</location>
        <topology evidence="1">Multi-pass membrane protein</topology>
    </subcellularLocation>
</comment>
<keyword evidence="11" id="KW-1185">Reference proteome</keyword>
<keyword evidence="3" id="KW-0813">Transport</keyword>
<dbReference type="Gene3D" id="3.30.460.20">
    <property type="entry name" value="CorA soluble domain-like"/>
    <property type="match status" value="1"/>
</dbReference>
<dbReference type="GO" id="GO:0050897">
    <property type="term" value="F:cobalt ion binding"/>
    <property type="evidence" value="ECO:0007669"/>
    <property type="project" value="TreeGrafter"/>
</dbReference>
<dbReference type="InterPro" id="IPR045861">
    <property type="entry name" value="CorA_cytoplasmic_dom"/>
</dbReference>
<evidence type="ECO:0000256" key="1">
    <source>
        <dbReference type="ARBA" id="ARBA00004651"/>
    </source>
</evidence>
<proteinExistence type="inferred from homology"/>
<accession>N1PVF9</accession>
<dbReference type="InterPro" id="IPR002523">
    <property type="entry name" value="MgTranspt_CorA/ZnTranspt_ZntB"/>
</dbReference>